<evidence type="ECO:0000313" key="15">
    <source>
        <dbReference type="EMBL" id="NDV40342.1"/>
    </source>
</evidence>
<evidence type="ECO:0000259" key="14">
    <source>
        <dbReference type="PROSITE" id="PS50075"/>
    </source>
</evidence>
<comment type="subcellular location">
    <subcellularLocation>
        <location evidence="1">Mitochondrion</location>
    </subcellularLocation>
</comment>
<sequence>MSPRMARAPEVRRSWYSLSHALPRNEVQERVLAVVKGYDRVDPEAVGASSMLRDLGLDSLDVTELVLSLEEEFKVEIPSQQYWKLGSIEETINFFSNCPTAK</sequence>
<keyword evidence="4 13" id="KW-0596">Phosphopantetheine</keyword>
<comment type="similarity">
    <text evidence="2">Belongs to the acyl carrier protein (ACP) family.</text>
</comment>
<dbReference type="PANTHER" id="PTHR20863:SF28">
    <property type="entry name" value="ACYL CARRIER PROTEIN, MITOCHONDRIAL"/>
    <property type="match status" value="1"/>
</dbReference>
<dbReference type="AlphaFoldDB" id="A0A6B2LT27"/>
<evidence type="ECO:0000256" key="3">
    <source>
        <dbReference type="ARBA" id="ARBA00022448"/>
    </source>
</evidence>
<dbReference type="GO" id="GO:0000036">
    <property type="term" value="F:acyl carrier activity"/>
    <property type="evidence" value="ECO:0007669"/>
    <property type="project" value="TreeGrafter"/>
</dbReference>
<accession>A0A6B2LT27</accession>
<dbReference type="SUPFAM" id="SSF47336">
    <property type="entry name" value="ACP-like"/>
    <property type="match status" value="1"/>
</dbReference>
<reference evidence="15" key="1">
    <citation type="journal article" date="2020" name="J. Eukaryot. Microbiol.">
        <title>De novo Sequencing, Assembly and Annotation of the Transcriptome for the Free-Living Testate Amoeba Arcella intermedia.</title>
        <authorList>
            <person name="Ribeiro G.M."/>
            <person name="Porfirio-Sousa A.L."/>
            <person name="Maurer-Alcala X.X."/>
            <person name="Katz L.A."/>
            <person name="Lahr D.J.G."/>
        </authorList>
    </citation>
    <scope>NUCLEOTIDE SEQUENCE</scope>
</reference>
<dbReference type="EMBL" id="GIBP01011373">
    <property type="protein sequence ID" value="NDV40342.1"/>
    <property type="molecule type" value="Transcribed_RNA"/>
</dbReference>
<protein>
    <recommendedName>
        <fullName evidence="13">Acyl carrier protein</fullName>
    </recommendedName>
</protein>
<organism evidence="15">
    <name type="scientific">Arcella intermedia</name>
    <dbReference type="NCBI Taxonomy" id="1963864"/>
    <lineage>
        <taxon>Eukaryota</taxon>
        <taxon>Amoebozoa</taxon>
        <taxon>Tubulinea</taxon>
        <taxon>Elardia</taxon>
        <taxon>Arcellinida</taxon>
        <taxon>Sphaerothecina</taxon>
        <taxon>Arcellidae</taxon>
        <taxon>Arcella</taxon>
    </lineage>
</organism>
<dbReference type="Gene3D" id="1.10.1200.10">
    <property type="entry name" value="ACP-like"/>
    <property type="match status" value="1"/>
</dbReference>
<dbReference type="GO" id="GO:0005739">
    <property type="term" value="C:mitochondrion"/>
    <property type="evidence" value="ECO:0007669"/>
    <property type="project" value="UniProtKB-SubCell"/>
</dbReference>
<keyword evidence="5 13" id="KW-0444">Lipid biosynthesis</keyword>
<dbReference type="InterPro" id="IPR036736">
    <property type="entry name" value="ACP-like_sf"/>
</dbReference>
<comment type="function">
    <text evidence="13">Carrier of the growing fatty acid chain in fatty acid biosynthesis.</text>
</comment>
<evidence type="ECO:0000256" key="5">
    <source>
        <dbReference type="ARBA" id="ARBA00022516"/>
    </source>
</evidence>
<keyword evidence="11" id="KW-0496">Mitochondrion</keyword>
<evidence type="ECO:0000256" key="12">
    <source>
        <dbReference type="ARBA" id="ARBA00023160"/>
    </source>
</evidence>
<evidence type="ECO:0000256" key="6">
    <source>
        <dbReference type="ARBA" id="ARBA00022553"/>
    </source>
</evidence>
<dbReference type="PROSITE" id="PS50075">
    <property type="entry name" value="CARRIER"/>
    <property type="match status" value="1"/>
</dbReference>
<feature type="domain" description="Carrier" evidence="14">
    <location>
        <begin position="22"/>
        <end position="99"/>
    </location>
</feature>
<evidence type="ECO:0000256" key="8">
    <source>
        <dbReference type="ARBA" id="ARBA00022946"/>
    </source>
</evidence>
<keyword evidence="8" id="KW-0809">Transit peptide</keyword>
<evidence type="ECO:0000256" key="9">
    <source>
        <dbReference type="ARBA" id="ARBA00022982"/>
    </source>
</evidence>
<evidence type="ECO:0000256" key="4">
    <source>
        <dbReference type="ARBA" id="ARBA00022450"/>
    </source>
</evidence>
<name>A0A6B2LT27_9EUKA</name>
<keyword evidence="9" id="KW-0249">Electron transport</keyword>
<keyword evidence="12 13" id="KW-0275">Fatty acid biosynthesis</keyword>
<evidence type="ECO:0000256" key="7">
    <source>
        <dbReference type="ARBA" id="ARBA00022832"/>
    </source>
</evidence>
<dbReference type="InterPro" id="IPR009081">
    <property type="entry name" value="PP-bd_ACP"/>
</dbReference>
<evidence type="ECO:0000256" key="1">
    <source>
        <dbReference type="ARBA" id="ARBA00004173"/>
    </source>
</evidence>
<proteinExistence type="inferred from homology"/>
<evidence type="ECO:0000256" key="11">
    <source>
        <dbReference type="ARBA" id="ARBA00023128"/>
    </source>
</evidence>
<evidence type="ECO:0000256" key="10">
    <source>
        <dbReference type="ARBA" id="ARBA00023098"/>
    </source>
</evidence>
<dbReference type="InterPro" id="IPR003231">
    <property type="entry name" value="ACP"/>
</dbReference>
<dbReference type="GO" id="GO:0000035">
    <property type="term" value="F:acyl binding"/>
    <property type="evidence" value="ECO:0007669"/>
    <property type="project" value="TreeGrafter"/>
</dbReference>
<keyword evidence="10" id="KW-0443">Lipid metabolism</keyword>
<keyword evidence="6" id="KW-0597">Phosphoprotein</keyword>
<dbReference type="Pfam" id="PF00550">
    <property type="entry name" value="PP-binding"/>
    <property type="match status" value="1"/>
</dbReference>
<keyword evidence="3" id="KW-0813">Transport</keyword>
<dbReference type="PANTHER" id="PTHR20863">
    <property type="entry name" value="ACYL CARRIER PROTEIN"/>
    <property type="match status" value="1"/>
</dbReference>
<evidence type="ECO:0000256" key="13">
    <source>
        <dbReference type="RuleBase" id="RU000722"/>
    </source>
</evidence>
<evidence type="ECO:0000256" key="2">
    <source>
        <dbReference type="ARBA" id="ARBA00010930"/>
    </source>
</evidence>
<keyword evidence="7" id="KW-0276">Fatty acid metabolism</keyword>